<dbReference type="GO" id="GO:0034755">
    <property type="term" value="P:iron ion transmembrane transport"/>
    <property type="evidence" value="ECO:0007669"/>
    <property type="project" value="TreeGrafter"/>
</dbReference>
<feature type="transmembrane region" description="Helical" evidence="8">
    <location>
        <begin position="101"/>
        <end position="119"/>
    </location>
</feature>
<feature type="transmembrane region" description="Helical" evidence="8">
    <location>
        <begin position="200"/>
        <end position="221"/>
    </location>
</feature>
<dbReference type="GO" id="GO:0015293">
    <property type="term" value="F:symporter activity"/>
    <property type="evidence" value="ECO:0007669"/>
    <property type="project" value="UniProtKB-KW"/>
</dbReference>
<keyword evidence="4" id="KW-0769">Symport</keyword>
<dbReference type="GO" id="GO:0015086">
    <property type="term" value="F:cadmium ion transmembrane transporter activity"/>
    <property type="evidence" value="ECO:0007669"/>
    <property type="project" value="TreeGrafter"/>
</dbReference>
<gene>
    <name evidence="9" type="ORF">FBZ96_11059</name>
</gene>
<keyword evidence="3 8" id="KW-0812">Transmembrane</keyword>
<sequence length="439" mass="46866">MAARSDEVASRKSREKPVENKDQDSFLQRLGPGLITGASDDDPSGIGTYSQAGAQLGFGIGWTMLITYPLMAAIQEISGRIGRVTGHGIAGNVCRNFPTPVIWSMVVLLFVANTINVAADLGAMGDALKLLIGGPGTLYVVLFGAVSVIAQIFFKYERYVAILKWLTLVLLAYVIALFLAKVPWGEALKGLLVPKIEWNGPFLTTLVAILGTTISPYLFIWQSSQEAEEQRIDPDKKPLKREPEKEDEEVKRIRIDTLVGMAVSNVIAIAIIMTTAATLHASGKTDIESSAQAAEALRPVAGALAELIFALGIIGTGLLAIPVLAGSTAYAIGEGRKWPVGLSRKPKEAVAFYSVLALSVALGVGLNFTALDPIKALYWSAVINGILAAPIMTVMMLLVRRKSVMGDLMVSGPVYWLGWAATIAMFLCVVGMACSMVLS</sequence>
<keyword evidence="5 8" id="KW-1133">Transmembrane helix</keyword>
<comment type="subcellular location">
    <subcellularLocation>
        <location evidence="1">Membrane</location>
        <topology evidence="1">Multi-pass membrane protein</topology>
    </subcellularLocation>
</comment>
<evidence type="ECO:0000256" key="4">
    <source>
        <dbReference type="ARBA" id="ARBA00022847"/>
    </source>
</evidence>
<comment type="caution">
    <text evidence="9">The sequence shown here is derived from an EMBL/GenBank/DDBJ whole genome shotgun (WGS) entry which is preliminary data.</text>
</comment>
<feature type="transmembrane region" description="Helical" evidence="8">
    <location>
        <begin position="258"/>
        <end position="279"/>
    </location>
</feature>
<dbReference type="InterPro" id="IPR001046">
    <property type="entry name" value="NRAMP_fam"/>
</dbReference>
<evidence type="ECO:0000256" key="1">
    <source>
        <dbReference type="ARBA" id="ARBA00004141"/>
    </source>
</evidence>
<feature type="region of interest" description="Disordered" evidence="7">
    <location>
        <begin position="1"/>
        <end position="26"/>
    </location>
</feature>
<feature type="transmembrane region" description="Helical" evidence="8">
    <location>
        <begin position="161"/>
        <end position="180"/>
    </location>
</feature>
<protein>
    <submittedName>
        <fullName evidence="9">NRAMP (Natural resistance-associated macrophage protein)-like metal ion transporter</fullName>
    </submittedName>
</protein>
<feature type="transmembrane region" description="Helical" evidence="8">
    <location>
        <begin position="131"/>
        <end position="154"/>
    </location>
</feature>
<dbReference type="OrthoDB" id="9787548at2"/>
<evidence type="ECO:0000256" key="7">
    <source>
        <dbReference type="SAM" id="MobiDB-lite"/>
    </source>
</evidence>
<dbReference type="Proteomes" id="UP000319949">
    <property type="component" value="Unassembled WGS sequence"/>
</dbReference>
<dbReference type="EMBL" id="VITK01000010">
    <property type="protein sequence ID" value="TWA92589.1"/>
    <property type="molecule type" value="Genomic_DNA"/>
</dbReference>
<feature type="transmembrane region" description="Helical" evidence="8">
    <location>
        <begin position="307"/>
        <end position="330"/>
    </location>
</feature>
<evidence type="ECO:0000256" key="5">
    <source>
        <dbReference type="ARBA" id="ARBA00022989"/>
    </source>
</evidence>
<evidence type="ECO:0000256" key="6">
    <source>
        <dbReference type="ARBA" id="ARBA00023136"/>
    </source>
</evidence>
<keyword evidence="2" id="KW-0813">Transport</keyword>
<accession>A0A560D649</accession>
<reference evidence="9 10" key="1">
    <citation type="submission" date="2019-06" db="EMBL/GenBank/DDBJ databases">
        <title>Genomic Encyclopedia of Type Strains, Phase IV (KMG-V): Genome sequencing to study the core and pangenomes of soil and plant-associated prokaryotes.</title>
        <authorList>
            <person name="Whitman W."/>
        </authorList>
    </citation>
    <scope>NUCLEOTIDE SEQUENCE [LARGE SCALE GENOMIC DNA]</scope>
    <source>
        <strain evidence="9 10">BR 510</strain>
    </source>
</reference>
<dbReference type="PANTHER" id="PTHR11706:SF33">
    <property type="entry name" value="NATURAL RESISTANCE-ASSOCIATED MACROPHAGE PROTEIN 2"/>
    <property type="match status" value="1"/>
</dbReference>
<feature type="transmembrane region" description="Helical" evidence="8">
    <location>
        <begin position="376"/>
        <end position="399"/>
    </location>
</feature>
<dbReference type="PANTHER" id="PTHR11706">
    <property type="entry name" value="SOLUTE CARRIER PROTEIN FAMILY 11 MEMBER"/>
    <property type="match status" value="1"/>
</dbReference>
<dbReference type="RefSeq" id="WP_145668889.1">
    <property type="nucleotide sequence ID" value="NZ_VITK01000010.1"/>
</dbReference>
<dbReference type="Pfam" id="PF01566">
    <property type="entry name" value="Nramp"/>
    <property type="match status" value="1"/>
</dbReference>
<evidence type="ECO:0000313" key="9">
    <source>
        <dbReference type="EMBL" id="TWA92589.1"/>
    </source>
</evidence>
<feature type="transmembrane region" description="Helical" evidence="8">
    <location>
        <begin position="350"/>
        <end position="370"/>
    </location>
</feature>
<dbReference type="GO" id="GO:0005384">
    <property type="term" value="F:manganese ion transmembrane transporter activity"/>
    <property type="evidence" value="ECO:0007669"/>
    <property type="project" value="TreeGrafter"/>
</dbReference>
<evidence type="ECO:0000256" key="2">
    <source>
        <dbReference type="ARBA" id="ARBA00022448"/>
    </source>
</evidence>
<evidence type="ECO:0000313" key="10">
    <source>
        <dbReference type="Proteomes" id="UP000319949"/>
    </source>
</evidence>
<organism evidence="9 10">
    <name type="scientific">Bradyrhizobium stylosanthis</name>
    <dbReference type="NCBI Taxonomy" id="1803665"/>
    <lineage>
        <taxon>Bacteria</taxon>
        <taxon>Pseudomonadati</taxon>
        <taxon>Pseudomonadota</taxon>
        <taxon>Alphaproteobacteria</taxon>
        <taxon>Hyphomicrobiales</taxon>
        <taxon>Nitrobacteraceae</taxon>
        <taxon>Bradyrhizobium</taxon>
    </lineage>
</organism>
<evidence type="ECO:0000256" key="8">
    <source>
        <dbReference type="SAM" id="Phobius"/>
    </source>
</evidence>
<dbReference type="AlphaFoldDB" id="A0A560D649"/>
<keyword evidence="10" id="KW-1185">Reference proteome</keyword>
<name>A0A560D649_9BRAD</name>
<dbReference type="GO" id="GO:0005886">
    <property type="term" value="C:plasma membrane"/>
    <property type="evidence" value="ECO:0007669"/>
    <property type="project" value="TreeGrafter"/>
</dbReference>
<keyword evidence="6 8" id="KW-0472">Membrane</keyword>
<feature type="compositionally biased region" description="Basic and acidic residues" evidence="7">
    <location>
        <begin position="1"/>
        <end position="24"/>
    </location>
</feature>
<evidence type="ECO:0000256" key="3">
    <source>
        <dbReference type="ARBA" id="ARBA00022692"/>
    </source>
</evidence>
<dbReference type="NCBIfam" id="NF037982">
    <property type="entry name" value="Nramp_1"/>
    <property type="match status" value="1"/>
</dbReference>
<proteinExistence type="predicted"/>
<feature type="transmembrane region" description="Helical" evidence="8">
    <location>
        <begin position="414"/>
        <end position="438"/>
    </location>
</feature>